<feature type="signal peptide" evidence="1">
    <location>
        <begin position="1"/>
        <end position="19"/>
    </location>
</feature>
<dbReference type="Proteomes" id="UP001432027">
    <property type="component" value="Unassembled WGS sequence"/>
</dbReference>
<proteinExistence type="predicted"/>
<keyword evidence="1" id="KW-0732">Signal</keyword>
<accession>A0AAV5SGM3</accession>
<feature type="non-terminal residue" evidence="2">
    <location>
        <position position="104"/>
    </location>
</feature>
<dbReference type="EMBL" id="BTSX01000002">
    <property type="protein sequence ID" value="GMS82188.1"/>
    <property type="molecule type" value="Genomic_DNA"/>
</dbReference>
<gene>
    <name evidence="2" type="ORF">PENTCL1PPCAC_4363</name>
</gene>
<keyword evidence="3" id="KW-1185">Reference proteome</keyword>
<dbReference type="AlphaFoldDB" id="A0AAV5SGM3"/>
<evidence type="ECO:0000256" key="1">
    <source>
        <dbReference type="SAM" id="SignalP"/>
    </source>
</evidence>
<name>A0AAV5SGM3_9BILA</name>
<sequence length="104" mass="11989">MLNSKLFLIALAVLRCSNCFLVGDCIGPSSALERHLDKSERYVLRSIVHEHFNGKNSHEVMRLVITFVRFRLFTAEWAQIQLEIRSQEAHKLEFSVYAQLLPSA</sequence>
<reference evidence="2" key="1">
    <citation type="submission" date="2023-10" db="EMBL/GenBank/DDBJ databases">
        <title>Genome assembly of Pristionchus species.</title>
        <authorList>
            <person name="Yoshida K."/>
            <person name="Sommer R.J."/>
        </authorList>
    </citation>
    <scope>NUCLEOTIDE SEQUENCE</scope>
    <source>
        <strain evidence="2">RS0144</strain>
    </source>
</reference>
<protein>
    <submittedName>
        <fullName evidence="2">Uncharacterized protein</fullName>
    </submittedName>
</protein>
<organism evidence="2 3">
    <name type="scientific">Pristionchus entomophagus</name>
    <dbReference type="NCBI Taxonomy" id="358040"/>
    <lineage>
        <taxon>Eukaryota</taxon>
        <taxon>Metazoa</taxon>
        <taxon>Ecdysozoa</taxon>
        <taxon>Nematoda</taxon>
        <taxon>Chromadorea</taxon>
        <taxon>Rhabditida</taxon>
        <taxon>Rhabditina</taxon>
        <taxon>Diplogasteromorpha</taxon>
        <taxon>Diplogasteroidea</taxon>
        <taxon>Neodiplogasteridae</taxon>
        <taxon>Pristionchus</taxon>
    </lineage>
</organism>
<feature type="chain" id="PRO_5043618911" evidence="1">
    <location>
        <begin position="20"/>
        <end position="104"/>
    </location>
</feature>
<comment type="caution">
    <text evidence="2">The sequence shown here is derived from an EMBL/GenBank/DDBJ whole genome shotgun (WGS) entry which is preliminary data.</text>
</comment>
<evidence type="ECO:0000313" key="3">
    <source>
        <dbReference type="Proteomes" id="UP001432027"/>
    </source>
</evidence>
<evidence type="ECO:0000313" key="2">
    <source>
        <dbReference type="EMBL" id="GMS82188.1"/>
    </source>
</evidence>